<dbReference type="Proteomes" id="UP000095284">
    <property type="component" value="Unplaced"/>
</dbReference>
<evidence type="ECO:0000313" key="4">
    <source>
        <dbReference type="Proteomes" id="UP000095284"/>
    </source>
</evidence>
<sequence length="160" mass="18707">MPGPTQLSESSLRKMEVLKKSNEERIEQQRLIVERVRQLQKDQQDYLDALPDFIASRVRVNMDEVVAEAVENVSRFVEQIQSNEEKKRLSQKLRELKQEEARALERRQAVAAERQRVAELKEQLGLATQEYVELLQLDRTKVQEQIRLYEAVKKAQSTGC</sequence>
<reference evidence="3" key="2">
    <citation type="submission" date="2020-08" db="EMBL/GenBank/DDBJ databases">
        <authorList>
            <person name="Kikuchi T."/>
        </authorList>
    </citation>
    <scope>NUCLEOTIDE SEQUENCE</scope>
    <source>
        <strain evidence="2">Ka4C1</strain>
    </source>
</reference>
<protein>
    <submittedName>
        <fullName evidence="2">(pine wood nematode) hypothetical protein</fullName>
    </submittedName>
</protein>
<dbReference type="EMBL" id="CAJFDI010000004">
    <property type="protein sequence ID" value="CAD5224505.1"/>
    <property type="molecule type" value="Genomic_DNA"/>
</dbReference>
<dbReference type="Proteomes" id="UP000582659">
    <property type="component" value="Unassembled WGS sequence"/>
</dbReference>
<gene>
    <name evidence="2" type="ORF">BXYJ_LOCUS8077</name>
</gene>
<name>A0A1I7RQT9_BURXY</name>
<feature type="coiled-coil region" evidence="1">
    <location>
        <begin position="79"/>
        <end position="137"/>
    </location>
</feature>
<evidence type="ECO:0000313" key="3">
    <source>
        <dbReference type="EMBL" id="CAG9113269.1"/>
    </source>
</evidence>
<dbReference type="SMR" id="A0A1I7RQT9"/>
<accession>A0A1I7RQT9</accession>
<dbReference type="WBParaSite" id="BXY_0308400.1">
    <property type="protein sequence ID" value="BXY_0308400.1"/>
    <property type="gene ID" value="BXY_0308400"/>
</dbReference>
<dbReference type="Proteomes" id="UP000659654">
    <property type="component" value="Unassembled WGS sequence"/>
</dbReference>
<reference evidence="6" key="1">
    <citation type="submission" date="2016-11" db="UniProtKB">
        <authorList>
            <consortium name="WormBaseParasite"/>
        </authorList>
    </citation>
    <scope>IDENTIFICATION</scope>
</reference>
<evidence type="ECO:0000256" key="1">
    <source>
        <dbReference type="SAM" id="Coils"/>
    </source>
</evidence>
<evidence type="ECO:0000313" key="2">
    <source>
        <dbReference type="EMBL" id="CAD5224505.1"/>
    </source>
</evidence>
<keyword evidence="5" id="KW-1185">Reference proteome</keyword>
<evidence type="ECO:0000313" key="6">
    <source>
        <dbReference type="WBParaSite" id="BXY_0308400.1"/>
    </source>
</evidence>
<dbReference type="EMBL" id="CAJFCV020000004">
    <property type="protein sequence ID" value="CAG9113269.1"/>
    <property type="molecule type" value="Genomic_DNA"/>
</dbReference>
<keyword evidence="1" id="KW-0175">Coiled coil</keyword>
<organism evidence="4 6">
    <name type="scientific">Bursaphelenchus xylophilus</name>
    <name type="common">Pinewood nematode worm</name>
    <name type="synonym">Aphelenchoides xylophilus</name>
    <dbReference type="NCBI Taxonomy" id="6326"/>
    <lineage>
        <taxon>Eukaryota</taxon>
        <taxon>Metazoa</taxon>
        <taxon>Ecdysozoa</taxon>
        <taxon>Nematoda</taxon>
        <taxon>Chromadorea</taxon>
        <taxon>Rhabditida</taxon>
        <taxon>Tylenchina</taxon>
        <taxon>Tylenchomorpha</taxon>
        <taxon>Aphelenchoidea</taxon>
        <taxon>Aphelenchoididae</taxon>
        <taxon>Bursaphelenchus</taxon>
    </lineage>
</organism>
<evidence type="ECO:0000313" key="5">
    <source>
        <dbReference type="Proteomes" id="UP000659654"/>
    </source>
</evidence>
<dbReference type="AlphaFoldDB" id="A0A1I7RQT9"/>
<proteinExistence type="predicted"/>